<dbReference type="AlphaFoldDB" id="A0AAE1MPS4"/>
<dbReference type="Pfam" id="PF04825">
    <property type="entry name" value="Rad21_Rec8_N"/>
    <property type="match status" value="1"/>
</dbReference>
<dbReference type="InterPro" id="IPR039781">
    <property type="entry name" value="Rad21/Rec8-like"/>
</dbReference>
<feature type="domain" description="Rad21/Rec8-like protein C-terminal eukaryotic" evidence="9">
    <location>
        <begin position="774"/>
        <end position="826"/>
    </location>
</feature>
<dbReference type="PANTHER" id="PTHR12585:SF73">
    <property type="entry name" value="SISTER CHROMATID COHESION 1 PROTEIN 2"/>
    <property type="match status" value="1"/>
</dbReference>
<keyword evidence="12" id="KW-1185">Reference proteome</keyword>
<feature type="region of interest" description="Disordered" evidence="8">
    <location>
        <begin position="490"/>
        <end position="515"/>
    </location>
</feature>
<sequence>MCYSKFIVSRKGAIWVAAYCFKRLKKAQVKETDISSSVDKILRDEMNFDSYRVLSYLLLGVVRIYSKKIEYLYHDCNEVLIKIKKFTIDTEKNVPKETLRMSITVPDRFELDAFDLEIVEDVGGGNIAPKEDITLKDVLWKDEGIGQFSLHKYPYEEFDFCQNTCSADPLILEDLQLSQLLDNYEVSPPNSPINLQVGKDRFQDRLFYQEESVNLNPISGVEGVCSEPIKSFNLDQQIDKEQTVVETAPCEDNMLEERSLEKIISWVSQKVLEDSRREEEPEVSVAVSHQVGEECIKAKEAASSECQIYQEIGEVQVEIISPRSMEGFQDDKCNKKECMEYDRSSIAKETIDKLMAESAEEDNNVGKLKLLEKVSNKDGKFDEENIKVNEAPNSDCQMHPEIEEVHEARDSAVSMERLQDDIFNEKDCMDLDKSSSAKEKIGKLIEGSFEKHHKKGRLELREVSVEAEKFHVNPPESNILDITPQTKFQNDSVAKPKQGATTPKSMRIPTPAVKERPRFSRKRKCVFDGLIILPNEVLRQSIHDATDLISERRKVSHPVLAAQKASRVSSLPEGFYQSLLPCHSLELQILFSRKKIKMLNSIKIAETPGKLEESESQTAGKLELDEPAPSTPPQCSTSRPKCFQDQISDNIRPLKRGGELHLVKEGNEETSSPHAIIAGELHLVKEGNEETSSPHAIIAGELHLVKEGNKETSSPHAITAGEQCFKKDEELDLMIEETNSIETENSDLRGWSRRTTKVAKYLQRHFLDLSKQREEEVLNVSQVLLGRAKKECARLFYEVLVLRTSSCLDVKQNNAYGDISIRKLPKLDQVFGVDDLSNHINFAAKRKDTMGS</sequence>
<dbReference type="GO" id="GO:0051301">
    <property type="term" value="P:cell division"/>
    <property type="evidence" value="ECO:0007669"/>
    <property type="project" value="UniProtKB-KW"/>
</dbReference>
<keyword evidence="6" id="KW-0539">Nucleus</keyword>
<feature type="domain" description="Rad21/Rec8-like protein N-terminal" evidence="10">
    <location>
        <begin position="1"/>
        <end position="91"/>
    </location>
</feature>
<protein>
    <recommendedName>
        <fullName evidence="13">Sister chromatid cohesion 1 protein 2</fullName>
    </recommendedName>
</protein>
<keyword evidence="5" id="KW-0159">Chromosome partition</keyword>
<dbReference type="InterPro" id="IPR006910">
    <property type="entry name" value="Rad21_Rec8_N"/>
</dbReference>
<comment type="similarity">
    <text evidence="2">Belongs to the rad21 family.</text>
</comment>
<comment type="subunit">
    <text evidence="7">Component of the cohesin complex.</text>
</comment>
<comment type="caution">
    <text evidence="11">The sequence shown here is derived from an EMBL/GenBank/DDBJ whole genome shotgun (WGS) entry which is preliminary data.</text>
</comment>
<keyword evidence="4" id="KW-0131">Cell cycle</keyword>
<keyword evidence="4" id="KW-0498">Mitosis</keyword>
<dbReference type="InterPro" id="IPR006909">
    <property type="entry name" value="Rad21/Rec8_C_eu"/>
</dbReference>
<evidence type="ECO:0000256" key="3">
    <source>
        <dbReference type="ARBA" id="ARBA00022618"/>
    </source>
</evidence>
<dbReference type="CDD" id="cd21793">
    <property type="entry name" value="Rad21_Rec8_M_AtSYN1-like"/>
    <property type="match status" value="1"/>
</dbReference>
<organism evidence="11 12">
    <name type="scientific">Acacia crassicarpa</name>
    <name type="common">northern wattle</name>
    <dbReference type="NCBI Taxonomy" id="499986"/>
    <lineage>
        <taxon>Eukaryota</taxon>
        <taxon>Viridiplantae</taxon>
        <taxon>Streptophyta</taxon>
        <taxon>Embryophyta</taxon>
        <taxon>Tracheophyta</taxon>
        <taxon>Spermatophyta</taxon>
        <taxon>Magnoliopsida</taxon>
        <taxon>eudicotyledons</taxon>
        <taxon>Gunneridae</taxon>
        <taxon>Pentapetalae</taxon>
        <taxon>rosids</taxon>
        <taxon>fabids</taxon>
        <taxon>Fabales</taxon>
        <taxon>Fabaceae</taxon>
        <taxon>Caesalpinioideae</taxon>
        <taxon>mimosoid clade</taxon>
        <taxon>Acacieae</taxon>
        <taxon>Acacia</taxon>
    </lineage>
</organism>
<evidence type="ECO:0000259" key="9">
    <source>
        <dbReference type="Pfam" id="PF04824"/>
    </source>
</evidence>
<proteinExistence type="inferred from homology"/>
<keyword evidence="3" id="KW-0132">Cell division</keyword>
<dbReference type="GO" id="GO:0007059">
    <property type="term" value="P:chromosome segregation"/>
    <property type="evidence" value="ECO:0007669"/>
    <property type="project" value="UniProtKB-KW"/>
</dbReference>
<evidence type="ECO:0000256" key="1">
    <source>
        <dbReference type="ARBA" id="ARBA00004123"/>
    </source>
</evidence>
<dbReference type="FunFam" id="1.10.10.580:FF:000002">
    <property type="entry name" value="Sister chromatid cohesion 1 protein 4"/>
    <property type="match status" value="1"/>
</dbReference>
<evidence type="ECO:0000256" key="4">
    <source>
        <dbReference type="ARBA" id="ARBA00022776"/>
    </source>
</evidence>
<dbReference type="InterPro" id="IPR036390">
    <property type="entry name" value="WH_DNA-bd_sf"/>
</dbReference>
<evidence type="ECO:0008006" key="13">
    <source>
        <dbReference type="Google" id="ProtNLM"/>
    </source>
</evidence>
<evidence type="ECO:0000256" key="6">
    <source>
        <dbReference type="ARBA" id="ARBA00023242"/>
    </source>
</evidence>
<name>A0AAE1MPS4_9FABA</name>
<dbReference type="GO" id="GO:0005634">
    <property type="term" value="C:nucleus"/>
    <property type="evidence" value="ECO:0007669"/>
    <property type="project" value="UniProtKB-SubCell"/>
</dbReference>
<evidence type="ECO:0000256" key="7">
    <source>
        <dbReference type="ARBA" id="ARBA00064543"/>
    </source>
</evidence>
<evidence type="ECO:0000256" key="2">
    <source>
        <dbReference type="ARBA" id="ARBA00009870"/>
    </source>
</evidence>
<dbReference type="GO" id="GO:0003682">
    <property type="term" value="F:chromatin binding"/>
    <property type="evidence" value="ECO:0007669"/>
    <property type="project" value="TreeGrafter"/>
</dbReference>
<evidence type="ECO:0000313" key="11">
    <source>
        <dbReference type="EMBL" id="KAK4272170.1"/>
    </source>
</evidence>
<dbReference type="GO" id="GO:0008278">
    <property type="term" value="C:cohesin complex"/>
    <property type="evidence" value="ECO:0007669"/>
    <property type="project" value="InterPro"/>
</dbReference>
<dbReference type="InterPro" id="IPR023093">
    <property type="entry name" value="ScpA-like_C"/>
</dbReference>
<dbReference type="GO" id="GO:0007062">
    <property type="term" value="P:sister chromatid cohesion"/>
    <property type="evidence" value="ECO:0007669"/>
    <property type="project" value="InterPro"/>
</dbReference>
<evidence type="ECO:0000259" key="10">
    <source>
        <dbReference type="Pfam" id="PF04825"/>
    </source>
</evidence>
<gene>
    <name evidence="11" type="ORF">QN277_020759</name>
</gene>
<dbReference type="Proteomes" id="UP001293593">
    <property type="component" value="Unassembled WGS sequence"/>
</dbReference>
<dbReference type="GO" id="GO:1990414">
    <property type="term" value="P:replication-born double-strand break repair via sister chromatid exchange"/>
    <property type="evidence" value="ECO:0007669"/>
    <property type="project" value="TreeGrafter"/>
</dbReference>
<dbReference type="PANTHER" id="PTHR12585">
    <property type="entry name" value="SCC1 / RAD21 FAMILY MEMBER"/>
    <property type="match status" value="1"/>
</dbReference>
<evidence type="ECO:0000256" key="5">
    <source>
        <dbReference type="ARBA" id="ARBA00022829"/>
    </source>
</evidence>
<dbReference type="SUPFAM" id="SSF46785">
    <property type="entry name" value="Winged helix' DNA-binding domain"/>
    <property type="match status" value="1"/>
</dbReference>
<feature type="region of interest" description="Disordered" evidence="8">
    <location>
        <begin position="608"/>
        <end position="641"/>
    </location>
</feature>
<dbReference type="EMBL" id="JAWXYG010000005">
    <property type="protein sequence ID" value="KAK4272170.1"/>
    <property type="molecule type" value="Genomic_DNA"/>
</dbReference>
<evidence type="ECO:0000313" key="12">
    <source>
        <dbReference type="Proteomes" id="UP001293593"/>
    </source>
</evidence>
<comment type="subcellular location">
    <subcellularLocation>
        <location evidence="1">Nucleus</location>
    </subcellularLocation>
</comment>
<accession>A0AAE1MPS4</accession>
<dbReference type="Pfam" id="PF04824">
    <property type="entry name" value="Rad21_Rec8"/>
    <property type="match status" value="1"/>
</dbReference>
<evidence type="ECO:0000256" key="8">
    <source>
        <dbReference type="SAM" id="MobiDB-lite"/>
    </source>
</evidence>
<reference evidence="11" key="1">
    <citation type="submission" date="2023-10" db="EMBL/GenBank/DDBJ databases">
        <title>Chromosome-level genome of the transformable northern wattle, Acacia crassicarpa.</title>
        <authorList>
            <person name="Massaro I."/>
            <person name="Sinha N.R."/>
            <person name="Poethig S."/>
            <person name="Leichty A.R."/>
        </authorList>
    </citation>
    <scope>NUCLEOTIDE SEQUENCE</scope>
    <source>
        <strain evidence="11">Acra3RX</strain>
        <tissue evidence="11">Leaf</tissue>
    </source>
</reference>
<dbReference type="Gene3D" id="1.10.10.580">
    <property type="entry name" value="Structural maintenance of chromosome 1. Chain E"/>
    <property type="match status" value="1"/>
</dbReference>